<dbReference type="AlphaFoldDB" id="A0A6C0HYV8"/>
<proteinExistence type="predicted"/>
<dbReference type="Pfam" id="PF19065">
    <property type="entry name" value="P8_CR"/>
    <property type="match status" value="1"/>
</dbReference>
<accession>A0A6C0HYV8</accession>
<reference evidence="2" key="1">
    <citation type="journal article" date="2020" name="Nature">
        <title>Giant virus diversity and host interactions through global metagenomics.</title>
        <authorList>
            <person name="Schulz F."/>
            <person name="Roux S."/>
            <person name="Paez-Espino D."/>
            <person name="Jungbluth S."/>
            <person name="Walsh D.A."/>
            <person name="Denef V.J."/>
            <person name="McMahon K.D."/>
            <person name="Konstantinidis K.T."/>
            <person name="Eloe-Fadrosh E.A."/>
            <person name="Kyrpides N.C."/>
            <person name="Woyke T."/>
        </authorList>
    </citation>
    <scope>NUCLEOTIDE SEQUENCE</scope>
    <source>
        <strain evidence="2">GVMAG-M-3300023184-182</strain>
    </source>
</reference>
<protein>
    <recommendedName>
        <fullName evidence="1">Minor capsid protein P8 central region domain-containing protein</fullName>
    </recommendedName>
</protein>
<feature type="domain" description="Minor capsid protein P8 central region" evidence="1">
    <location>
        <begin position="60"/>
        <end position="181"/>
    </location>
</feature>
<evidence type="ECO:0000259" key="1">
    <source>
        <dbReference type="Pfam" id="PF19065"/>
    </source>
</evidence>
<dbReference type="InterPro" id="IPR043916">
    <property type="entry name" value="P8_CR"/>
</dbReference>
<sequence length="200" mass="23223">MEQTSLLISPKDYDNVRKRYNGQVDIISQHDPNAVFKMQERIAIRNKSTNYDSALSGNDLEKNLLSKTFFSSANIQIIQNGLRAGVYNMSGDKQIVIPPQNIDHLKIIMRSTYLQHAKHLPDKIRQQIELLNTYVLNYAVPTVYNEAVGYLKYLEDKSTLVVPMEHPQHTDRTYKQLELKPWFGMQLKKPLPDERINNIH</sequence>
<evidence type="ECO:0000313" key="2">
    <source>
        <dbReference type="EMBL" id="QHT85739.1"/>
    </source>
</evidence>
<name>A0A6C0HYV8_9ZZZZ</name>
<organism evidence="2">
    <name type="scientific">viral metagenome</name>
    <dbReference type="NCBI Taxonomy" id="1070528"/>
    <lineage>
        <taxon>unclassified sequences</taxon>
        <taxon>metagenomes</taxon>
        <taxon>organismal metagenomes</taxon>
    </lineage>
</organism>
<dbReference type="EMBL" id="MN740044">
    <property type="protein sequence ID" value="QHT85739.1"/>
    <property type="molecule type" value="Genomic_DNA"/>
</dbReference>